<dbReference type="PANTHER" id="PTHR20992">
    <property type="entry name" value="AT15442P-RELATED"/>
    <property type="match status" value="1"/>
</dbReference>
<dbReference type="OrthoDB" id="9790659at2"/>
<evidence type="ECO:0000256" key="2">
    <source>
        <dbReference type="SAM" id="Phobius"/>
    </source>
</evidence>
<keyword evidence="2" id="KW-1133">Transmembrane helix</keyword>
<feature type="region of interest" description="Disordered" evidence="1">
    <location>
        <begin position="81"/>
        <end position="106"/>
    </location>
</feature>
<feature type="transmembrane region" description="Helical" evidence="2">
    <location>
        <begin position="148"/>
        <end position="171"/>
    </location>
</feature>
<feature type="transmembrane region" description="Helical" evidence="2">
    <location>
        <begin position="215"/>
        <end position="236"/>
    </location>
</feature>
<feature type="transmembrane region" description="Helical" evidence="2">
    <location>
        <begin position="270"/>
        <end position="293"/>
    </location>
</feature>
<dbReference type="EMBL" id="CP031598">
    <property type="protein sequence ID" value="QEW26472.1"/>
    <property type="molecule type" value="Genomic_DNA"/>
</dbReference>
<feature type="transmembrane region" description="Helical" evidence="2">
    <location>
        <begin position="183"/>
        <end position="203"/>
    </location>
</feature>
<feature type="compositionally biased region" description="Basic and acidic residues" evidence="1">
    <location>
        <begin position="96"/>
        <end position="106"/>
    </location>
</feature>
<dbReference type="AlphaFoldDB" id="A0A5P3AAY5"/>
<keyword evidence="2" id="KW-0812">Transmembrane</keyword>
<evidence type="ECO:0000256" key="1">
    <source>
        <dbReference type="SAM" id="MobiDB-lite"/>
    </source>
</evidence>
<organism evidence="3 4">
    <name type="scientific">Roseovarius indicus</name>
    <dbReference type="NCBI Taxonomy" id="540747"/>
    <lineage>
        <taxon>Bacteria</taxon>
        <taxon>Pseudomonadati</taxon>
        <taxon>Pseudomonadota</taxon>
        <taxon>Alphaproteobacteria</taxon>
        <taxon>Rhodobacterales</taxon>
        <taxon>Roseobacteraceae</taxon>
        <taxon>Roseovarius</taxon>
    </lineage>
</organism>
<dbReference type="Proteomes" id="UP000325785">
    <property type="component" value="Chromosome"/>
</dbReference>
<evidence type="ECO:0000313" key="4">
    <source>
        <dbReference type="Proteomes" id="UP000325785"/>
    </source>
</evidence>
<gene>
    <name evidence="3" type="ORF">RIdsm_02272</name>
</gene>
<feature type="transmembrane region" description="Helical" evidence="2">
    <location>
        <begin position="314"/>
        <end position="333"/>
    </location>
</feature>
<feature type="transmembrane region" description="Helical" evidence="2">
    <location>
        <begin position="243"/>
        <end position="264"/>
    </location>
</feature>
<sequence length="339" mass="35784">MSLRQIIVSAPKDALPDILRQAEEHEALSTTATADLHNTDHVCVHILATQDHRQALLDRLQSLMGTRDDWRITLLPVETTIPFPEKEKEEEEDDATKDARKNRGGQSREEIYNNVWKQAQTDRNYLVFVVLSTVVAAFGMIADNVAVVVGAMVIAPLLGPNLALAVGVALGDGKLMGRAITTNAAGIAVALGLSLLIGAVWPVDAASKELMSRTQVGFDGMAIALASGAAAALSLVTGLSSALVGVMVAVALLPPTAAIGLFLGAGHPEFALGAALLLCVNVACVNLAAQVVMLSRGITPRTWFEKKQARRSSLINGGIWLGLLIALAVLLWVRTPVTG</sequence>
<accession>A0A5P3AAY5</accession>
<proteinExistence type="predicted"/>
<evidence type="ECO:0000313" key="3">
    <source>
        <dbReference type="EMBL" id="QEW26472.1"/>
    </source>
</evidence>
<dbReference type="InterPro" id="IPR005240">
    <property type="entry name" value="DUF389"/>
</dbReference>
<keyword evidence="2" id="KW-0472">Membrane</keyword>
<dbReference type="PANTHER" id="PTHR20992:SF9">
    <property type="entry name" value="AT15442P-RELATED"/>
    <property type="match status" value="1"/>
</dbReference>
<protein>
    <submittedName>
        <fullName evidence="3">Putative hydrophobic domain protein</fullName>
    </submittedName>
</protein>
<dbReference type="KEGG" id="rid:RIdsm_02272"/>
<dbReference type="Pfam" id="PF04087">
    <property type="entry name" value="DUF389"/>
    <property type="match status" value="1"/>
</dbReference>
<feature type="transmembrane region" description="Helical" evidence="2">
    <location>
        <begin position="125"/>
        <end position="142"/>
    </location>
</feature>
<reference evidence="3 4" key="1">
    <citation type="submission" date="2018-08" db="EMBL/GenBank/DDBJ databases">
        <title>Genetic Globetrotter - A new plasmid hitch-hiking vast phylogenetic and geographic distances.</title>
        <authorList>
            <person name="Vollmers J."/>
            <person name="Petersen J."/>
        </authorList>
    </citation>
    <scope>NUCLEOTIDE SEQUENCE [LARGE SCALE GENOMIC DNA]</scope>
    <source>
        <strain evidence="3 4">DSM 26383</strain>
    </source>
</reference>
<dbReference type="NCBIfam" id="TIGR00341">
    <property type="entry name" value="TIGR00341 family protein"/>
    <property type="match status" value="1"/>
</dbReference>
<name>A0A5P3AAY5_9RHOB</name>
<dbReference type="RefSeq" id="WP_057819299.1">
    <property type="nucleotide sequence ID" value="NZ_CP031598.1"/>
</dbReference>